<dbReference type="CDD" id="cd12291">
    <property type="entry name" value="RRM1_La"/>
    <property type="match status" value="1"/>
</dbReference>
<evidence type="ECO:0000259" key="7">
    <source>
        <dbReference type="PROSITE" id="PS50961"/>
    </source>
</evidence>
<dbReference type="InterPro" id="IPR045180">
    <property type="entry name" value="La_dom_prot"/>
</dbReference>
<evidence type="ECO:0000256" key="1">
    <source>
        <dbReference type="ARBA" id="ARBA00004123"/>
    </source>
</evidence>
<feature type="region of interest" description="Disordered" evidence="5">
    <location>
        <begin position="1"/>
        <end position="61"/>
    </location>
</feature>
<evidence type="ECO:0000259" key="6">
    <source>
        <dbReference type="PROSITE" id="PS50102"/>
    </source>
</evidence>
<sequence length="217" mass="24794">SVASNGSDAKETVQAPRKDSTPQDKLADTRRRDSNRGPRPRVNYQDNVKTNFEQLPESSDPDEIRKQVEFYFSDSNLPLDKFLFDQVGGSKNKPLPIKVIHSFKRMRHFQPYSAVVAALKDSTFLDVTEDEEIKRKVPLVDVSDDTYQNAQAMEDKTIPRSIYAKGFGREGPSTQFDIEAFFAPYGPTNAIRLRRTYPEKVFKGSVFVEFDNEDTQK</sequence>
<dbReference type="Gene3D" id="1.10.10.10">
    <property type="entry name" value="Winged helix-like DNA-binding domain superfamily/Winged helix DNA-binding domain"/>
    <property type="match status" value="1"/>
</dbReference>
<dbReference type="InterPro" id="IPR002344">
    <property type="entry name" value="Lupus_La"/>
</dbReference>
<evidence type="ECO:0000313" key="9">
    <source>
        <dbReference type="Proteomes" id="UP001357485"/>
    </source>
</evidence>
<dbReference type="SUPFAM" id="SSF46785">
    <property type="entry name" value="Winged helix' DNA-binding domain"/>
    <property type="match status" value="1"/>
</dbReference>
<dbReference type="PANTHER" id="PTHR22792">
    <property type="entry name" value="LUPUS LA PROTEIN-RELATED"/>
    <property type="match status" value="1"/>
</dbReference>
<feature type="compositionally biased region" description="Polar residues" evidence="5">
    <location>
        <begin position="44"/>
        <end position="57"/>
    </location>
</feature>
<organism evidence="8 9">
    <name type="scientific">Cryomyces antarcticus</name>
    <dbReference type="NCBI Taxonomy" id="329879"/>
    <lineage>
        <taxon>Eukaryota</taxon>
        <taxon>Fungi</taxon>
        <taxon>Dikarya</taxon>
        <taxon>Ascomycota</taxon>
        <taxon>Pezizomycotina</taxon>
        <taxon>Dothideomycetes</taxon>
        <taxon>Dothideomycetes incertae sedis</taxon>
        <taxon>Cryomyces</taxon>
    </lineage>
</organism>
<dbReference type="InterPro" id="IPR012677">
    <property type="entry name" value="Nucleotide-bd_a/b_plait_sf"/>
</dbReference>
<dbReference type="InterPro" id="IPR036388">
    <property type="entry name" value="WH-like_DNA-bd_sf"/>
</dbReference>
<dbReference type="SMART" id="SM00715">
    <property type="entry name" value="LA"/>
    <property type="match status" value="1"/>
</dbReference>
<evidence type="ECO:0000256" key="5">
    <source>
        <dbReference type="SAM" id="MobiDB-lite"/>
    </source>
</evidence>
<comment type="subcellular location">
    <subcellularLocation>
        <location evidence="1">Nucleus</location>
    </subcellularLocation>
</comment>
<dbReference type="PANTHER" id="PTHR22792:SF140">
    <property type="entry name" value="ACHILLES, ISOFORM A"/>
    <property type="match status" value="1"/>
</dbReference>
<dbReference type="InterPro" id="IPR006630">
    <property type="entry name" value="La_HTH"/>
</dbReference>
<evidence type="ECO:0000256" key="4">
    <source>
        <dbReference type="PROSITE-ProRule" id="PRU00332"/>
    </source>
</evidence>
<dbReference type="CDD" id="cd08029">
    <property type="entry name" value="LA_like_fungal"/>
    <property type="match status" value="1"/>
</dbReference>
<dbReference type="SUPFAM" id="SSF54928">
    <property type="entry name" value="RNA-binding domain, RBD"/>
    <property type="match status" value="1"/>
</dbReference>
<dbReference type="EMBL" id="JAVRRA010010231">
    <property type="protein sequence ID" value="KAK5242475.1"/>
    <property type="molecule type" value="Genomic_DNA"/>
</dbReference>
<dbReference type="PROSITE" id="PS50961">
    <property type="entry name" value="HTH_LA"/>
    <property type="match status" value="1"/>
</dbReference>
<keyword evidence="3" id="KW-0539">Nucleus</keyword>
<dbReference type="PRINTS" id="PR00302">
    <property type="entry name" value="LUPUSLA"/>
</dbReference>
<keyword evidence="2 4" id="KW-0694">RNA-binding</keyword>
<protein>
    <recommendedName>
        <fullName evidence="10">HTH La-type RNA-binding domain-containing protein</fullName>
    </recommendedName>
</protein>
<evidence type="ECO:0000256" key="2">
    <source>
        <dbReference type="ARBA" id="ARBA00022884"/>
    </source>
</evidence>
<feature type="non-terminal residue" evidence="8">
    <location>
        <position position="217"/>
    </location>
</feature>
<dbReference type="Proteomes" id="UP001357485">
    <property type="component" value="Unassembled WGS sequence"/>
</dbReference>
<feature type="domain" description="HTH La-type RNA-binding" evidence="7">
    <location>
        <begin position="54"/>
        <end position="144"/>
    </location>
</feature>
<name>A0ABR0LVT6_9PEZI</name>
<keyword evidence="9" id="KW-1185">Reference proteome</keyword>
<dbReference type="Pfam" id="PF05383">
    <property type="entry name" value="La"/>
    <property type="match status" value="1"/>
</dbReference>
<gene>
    <name evidence="8" type="ORF">LTR16_008489</name>
</gene>
<dbReference type="InterPro" id="IPR035979">
    <property type="entry name" value="RBD_domain_sf"/>
</dbReference>
<comment type="caution">
    <text evidence="8">The sequence shown here is derived from an EMBL/GenBank/DDBJ whole genome shotgun (WGS) entry which is preliminary data.</text>
</comment>
<proteinExistence type="predicted"/>
<dbReference type="InterPro" id="IPR036390">
    <property type="entry name" value="WH_DNA-bd_sf"/>
</dbReference>
<feature type="compositionally biased region" description="Basic and acidic residues" evidence="5">
    <location>
        <begin position="8"/>
        <end position="36"/>
    </location>
</feature>
<reference evidence="8 9" key="1">
    <citation type="submission" date="2023-08" db="EMBL/GenBank/DDBJ databases">
        <title>Black Yeasts Isolated from many extreme environments.</title>
        <authorList>
            <person name="Coleine C."/>
            <person name="Stajich J.E."/>
            <person name="Selbmann L."/>
        </authorList>
    </citation>
    <scope>NUCLEOTIDE SEQUENCE [LARGE SCALE GENOMIC DNA]</scope>
    <source>
        <strain evidence="8 9">CCFEE 536</strain>
    </source>
</reference>
<dbReference type="InterPro" id="IPR000504">
    <property type="entry name" value="RRM_dom"/>
</dbReference>
<evidence type="ECO:0000256" key="3">
    <source>
        <dbReference type="ARBA" id="ARBA00023242"/>
    </source>
</evidence>
<evidence type="ECO:0008006" key="10">
    <source>
        <dbReference type="Google" id="ProtNLM"/>
    </source>
</evidence>
<feature type="non-terminal residue" evidence="8">
    <location>
        <position position="1"/>
    </location>
</feature>
<dbReference type="Gene3D" id="3.30.70.330">
    <property type="match status" value="1"/>
</dbReference>
<dbReference type="PROSITE" id="PS50102">
    <property type="entry name" value="RRM"/>
    <property type="match status" value="1"/>
</dbReference>
<evidence type="ECO:0000313" key="8">
    <source>
        <dbReference type="EMBL" id="KAK5242475.1"/>
    </source>
</evidence>
<dbReference type="Pfam" id="PF00076">
    <property type="entry name" value="RRM_1"/>
    <property type="match status" value="1"/>
</dbReference>
<accession>A0ABR0LVT6</accession>
<feature type="domain" description="RRM" evidence="6">
    <location>
        <begin position="160"/>
        <end position="217"/>
    </location>
</feature>